<keyword evidence="3 10" id="KW-0812">Transmembrane</keyword>
<dbReference type="AlphaFoldDB" id="A0A1G2UZE2"/>
<sequence>MTIKKSLPYILIIGSIIGFLASFVLTLDVIKLMANPDVELPCNLNPFISCTSVATSEQASVFGFPNSLLGITAFAMLLAIGIMLLFGGSNSSLLDKVTGENSARRPLWLLVNVGTLAAMIFVMWFFYQSVYNIASLCIYCMIVWAVTWPIFLYTTIWNWREDHFKFFPSFFQFVSKYHLPILITWYLLIIFLILFQFRYFFFS</sequence>
<dbReference type="GO" id="GO:0016020">
    <property type="term" value="C:membrane"/>
    <property type="evidence" value="ECO:0007669"/>
    <property type="project" value="UniProtKB-SubCell"/>
</dbReference>
<dbReference type="EMBL" id="MHWW01000014">
    <property type="protein sequence ID" value="OHB14735.1"/>
    <property type="molecule type" value="Genomic_DNA"/>
</dbReference>
<feature type="transmembrane region" description="Helical" evidence="10">
    <location>
        <begin position="68"/>
        <end position="86"/>
    </location>
</feature>
<evidence type="ECO:0000256" key="5">
    <source>
        <dbReference type="ARBA" id="ARBA00022989"/>
    </source>
</evidence>
<dbReference type="InterPro" id="IPR012932">
    <property type="entry name" value="VKOR"/>
</dbReference>
<keyword evidence="4" id="KW-0874">Quinone</keyword>
<evidence type="ECO:0000313" key="12">
    <source>
        <dbReference type="EMBL" id="OHB14735.1"/>
    </source>
</evidence>
<keyword evidence="7 10" id="KW-0472">Membrane</keyword>
<evidence type="ECO:0000256" key="2">
    <source>
        <dbReference type="ARBA" id="ARBA00006214"/>
    </source>
</evidence>
<evidence type="ECO:0000256" key="9">
    <source>
        <dbReference type="ARBA" id="ARBA00023284"/>
    </source>
</evidence>
<protein>
    <recommendedName>
        <fullName evidence="11">Vitamin K epoxide reductase domain-containing protein</fullName>
    </recommendedName>
</protein>
<dbReference type="Proteomes" id="UP000177697">
    <property type="component" value="Unassembled WGS sequence"/>
</dbReference>
<feature type="transmembrane region" description="Helical" evidence="10">
    <location>
        <begin position="177"/>
        <end position="201"/>
    </location>
</feature>
<dbReference type="InterPro" id="IPR038354">
    <property type="entry name" value="VKOR_sf"/>
</dbReference>
<keyword evidence="5 10" id="KW-1133">Transmembrane helix</keyword>
<keyword evidence="6" id="KW-0560">Oxidoreductase</keyword>
<reference evidence="12 13" key="1">
    <citation type="journal article" date="2016" name="Nat. Commun.">
        <title>Thousands of microbial genomes shed light on interconnected biogeochemical processes in an aquifer system.</title>
        <authorList>
            <person name="Anantharaman K."/>
            <person name="Brown C.T."/>
            <person name="Hug L.A."/>
            <person name="Sharon I."/>
            <person name="Castelle C.J."/>
            <person name="Probst A.J."/>
            <person name="Thomas B.C."/>
            <person name="Singh A."/>
            <person name="Wilkins M.J."/>
            <person name="Karaoz U."/>
            <person name="Brodie E.L."/>
            <person name="Williams K.H."/>
            <person name="Hubbard S.S."/>
            <person name="Banfield J.F."/>
        </authorList>
    </citation>
    <scope>NUCLEOTIDE SEQUENCE [LARGE SCALE GENOMIC DNA]</scope>
</reference>
<evidence type="ECO:0000256" key="6">
    <source>
        <dbReference type="ARBA" id="ARBA00023002"/>
    </source>
</evidence>
<feature type="transmembrane region" description="Helical" evidence="10">
    <location>
        <begin position="133"/>
        <end position="156"/>
    </location>
</feature>
<comment type="similarity">
    <text evidence="2">Belongs to the VKOR family.</text>
</comment>
<proteinExistence type="inferred from homology"/>
<dbReference type="GO" id="GO:0048038">
    <property type="term" value="F:quinone binding"/>
    <property type="evidence" value="ECO:0007669"/>
    <property type="project" value="UniProtKB-KW"/>
</dbReference>
<accession>A0A1G2UZE2</accession>
<evidence type="ECO:0000256" key="1">
    <source>
        <dbReference type="ARBA" id="ARBA00004141"/>
    </source>
</evidence>
<evidence type="ECO:0000256" key="8">
    <source>
        <dbReference type="ARBA" id="ARBA00023157"/>
    </source>
</evidence>
<organism evidence="12 13">
    <name type="scientific">Candidatus Zambryskibacteria bacterium RIFOXYC1_FULL_39_10</name>
    <dbReference type="NCBI Taxonomy" id="1802779"/>
    <lineage>
        <taxon>Bacteria</taxon>
        <taxon>Candidatus Zambryskiibacteriota</taxon>
    </lineage>
</organism>
<evidence type="ECO:0000256" key="3">
    <source>
        <dbReference type="ARBA" id="ARBA00022692"/>
    </source>
</evidence>
<evidence type="ECO:0000256" key="10">
    <source>
        <dbReference type="SAM" id="Phobius"/>
    </source>
</evidence>
<feature type="transmembrane region" description="Helical" evidence="10">
    <location>
        <begin position="7"/>
        <end position="27"/>
    </location>
</feature>
<evidence type="ECO:0000313" key="13">
    <source>
        <dbReference type="Proteomes" id="UP000177697"/>
    </source>
</evidence>
<feature type="transmembrane region" description="Helical" evidence="10">
    <location>
        <begin position="107"/>
        <end position="127"/>
    </location>
</feature>
<feature type="domain" description="Vitamin K epoxide reductase" evidence="11">
    <location>
        <begin position="4"/>
        <end position="158"/>
    </location>
</feature>
<evidence type="ECO:0000259" key="11">
    <source>
        <dbReference type="SMART" id="SM00756"/>
    </source>
</evidence>
<name>A0A1G2UZE2_9BACT</name>
<comment type="subcellular location">
    <subcellularLocation>
        <location evidence="1">Membrane</location>
        <topology evidence="1">Multi-pass membrane protein</topology>
    </subcellularLocation>
</comment>
<dbReference type="CDD" id="cd12922">
    <property type="entry name" value="VKOR_5"/>
    <property type="match status" value="1"/>
</dbReference>
<keyword evidence="9" id="KW-0676">Redox-active center</keyword>
<gene>
    <name evidence="12" type="ORF">A2431_03490</name>
</gene>
<comment type="caution">
    <text evidence="12">The sequence shown here is derived from an EMBL/GenBank/DDBJ whole genome shotgun (WGS) entry which is preliminary data.</text>
</comment>
<dbReference type="Pfam" id="PF07884">
    <property type="entry name" value="VKOR"/>
    <property type="match status" value="1"/>
</dbReference>
<dbReference type="InterPro" id="IPR041714">
    <property type="entry name" value="VKOR_Actinobacteria"/>
</dbReference>
<dbReference type="Gene3D" id="1.20.1440.130">
    <property type="entry name" value="VKOR domain"/>
    <property type="match status" value="1"/>
</dbReference>
<evidence type="ECO:0000256" key="7">
    <source>
        <dbReference type="ARBA" id="ARBA00023136"/>
    </source>
</evidence>
<dbReference type="GO" id="GO:0016491">
    <property type="term" value="F:oxidoreductase activity"/>
    <property type="evidence" value="ECO:0007669"/>
    <property type="project" value="UniProtKB-KW"/>
</dbReference>
<evidence type="ECO:0000256" key="4">
    <source>
        <dbReference type="ARBA" id="ARBA00022719"/>
    </source>
</evidence>
<keyword evidence="8" id="KW-1015">Disulfide bond</keyword>
<dbReference type="SMART" id="SM00756">
    <property type="entry name" value="VKc"/>
    <property type="match status" value="1"/>
</dbReference>